<feature type="chain" id="PRO_5042209505" evidence="1">
    <location>
        <begin position="19"/>
        <end position="117"/>
    </location>
</feature>
<keyword evidence="3" id="KW-1185">Reference proteome</keyword>
<evidence type="ECO:0000256" key="1">
    <source>
        <dbReference type="SAM" id="SignalP"/>
    </source>
</evidence>
<dbReference type="RefSeq" id="WP_076731861.1">
    <property type="nucleotide sequence ID" value="NZ_CP019352.1"/>
</dbReference>
<dbReference type="EMBL" id="CP019352">
    <property type="protein sequence ID" value="APX99222.1"/>
    <property type="molecule type" value="Genomic_DNA"/>
</dbReference>
<feature type="signal peptide" evidence="1">
    <location>
        <begin position="1"/>
        <end position="18"/>
    </location>
</feature>
<dbReference type="Gene3D" id="2.20.110.10">
    <property type="entry name" value="Histone H3 K4-specific methyltransferase SET7/9 N-terminal domain"/>
    <property type="match status" value="1"/>
</dbReference>
<keyword evidence="1" id="KW-0732">Signal</keyword>
<dbReference type="AlphaFoldDB" id="A0AAC9LKG7"/>
<gene>
    <name evidence="2" type="ORF">BWR22_02500</name>
</gene>
<dbReference type="KEGG" id="lvn:BWR22_02500"/>
<evidence type="ECO:0000313" key="3">
    <source>
        <dbReference type="Proteomes" id="UP000187506"/>
    </source>
</evidence>
<sequence length="117" mass="13370">MKNILALILMFAVSFTFAQDVKPKFEKKGNQTEATFYHDNGEVAQTGFFNKDNKLEGTWTSFDAEGNKVAVGKYDNGIKVGKWFFWNKETLKEVDYLNNNIASVSEWENKSTVAIRD</sequence>
<accession>A0AAC9LKG7</accession>
<protein>
    <submittedName>
        <fullName evidence="2">Nicotinic acid mononucleotide adenyltransferase</fullName>
    </submittedName>
</protein>
<dbReference type="Proteomes" id="UP000187506">
    <property type="component" value="Chromosome"/>
</dbReference>
<organism evidence="2 3">
    <name type="scientific">Lacinutrix venerupis</name>
    <dbReference type="NCBI Taxonomy" id="1486034"/>
    <lineage>
        <taxon>Bacteria</taxon>
        <taxon>Pseudomonadati</taxon>
        <taxon>Bacteroidota</taxon>
        <taxon>Flavobacteriia</taxon>
        <taxon>Flavobacteriales</taxon>
        <taxon>Flavobacteriaceae</taxon>
        <taxon>Lacinutrix</taxon>
    </lineage>
</organism>
<dbReference type="SUPFAM" id="SSF82185">
    <property type="entry name" value="Histone H3 K4-specific methyltransferase SET7/9 N-terminal domain"/>
    <property type="match status" value="1"/>
</dbReference>
<evidence type="ECO:0000313" key="2">
    <source>
        <dbReference type="EMBL" id="APX99222.1"/>
    </source>
</evidence>
<name>A0AAC9LKG7_9FLAO</name>
<reference evidence="2 3" key="1">
    <citation type="submission" date="2017-01" db="EMBL/GenBank/DDBJ databases">
        <title>Complete genome of Lacinutrix venerupis DOK2-8 isolated from seawater in Dokdo.</title>
        <authorList>
            <person name="Chi W.-J."/>
            <person name="Kim J.H."/>
        </authorList>
    </citation>
    <scope>NUCLEOTIDE SEQUENCE [LARGE SCALE GENOMIC DNA]</scope>
    <source>
        <strain evidence="2 3">DOK2-8</strain>
    </source>
</reference>
<proteinExistence type="predicted"/>